<protein>
    <submittedName>
        <fullName evidence="1">Uncharacterized protein</fullName>
    </submittedName>
</protein>
<evidence type="ECO:0000313" key="2">
    <source>
        <dbReference type="Proteomes" id="UP000006729"/>
    </source>
</evidence>
<keyword evidence="2" id="KW-1185">Reference proteome</keyword>
<name>A0ACC0SQ74_POPTR</name>
<proteinExistence type="predicted"/>
<dbReference type="EMBL" id="CM009296">
    <property type="protein sequence ID" value="KAI9391382.1"/>
    <property type="molecule type" value="Genomic_DNA"/>
</dbReference>
<accession>A0ACC0SQ74</accession>
<reference evidence="1 2" key="1">
    <citation type="journal article" date="2006" name="Science">
        <title>The genome of black cottonwood, Populus trichocarpa (Torr. &amp; Gray).</title>
        <authorList>
            <person name="Tuskan G.A."/>
            <person name="Difazio S."/>
            <person name="Jansson S."/>
            <person name="Bohlmann J."/>
            <person name="Grigoriev I."/>
            <person name="Hellsten U."/>
            <person name="Putnam N."/>
            <person name="Ralph S."/>
            <person name="Rombauts S."/>
            <person name="Salamov A."/>
            <person name="Schein J."/>
            <person name="Sterck L."/>
            <person name="Aerts A."/>
            <person name="Bhalerao R.R."/>
            <person name="Bhalerao R.P."/>
            <person name="Blaudez D."/>
            <person name="Boerjan W."/>
            <person name="Brun A."/>
            <person name="Brunner A."/>
            <person name="Busov V."/>
            <person name="Campbell M."/>
            <person name="Carlson J."/>
            <person name="Chalot M."/>
            <person name="Chapman J."/>
            <person name="Chen G.L."/>
            <person name="Cooper D."/>
            <person name="Coutinho P.M."/>
            <person name="Couturier J."/>
            <person name="Covert S."/>
            <person name="Cronk Q."/>
            <person name="Cunningham R."/>
            <person name="Davis J."/>
            <person name="Degroeve S."/>
            <person name="Dejardin A."/>
            <person name="Depamphilis C."/>
            <person name="Detter J."/>
            <person name="Dirks B."/>
            <person name="Dubchak I."/>
            <person name="Duplessis S."/>
            <person name="Ehlting J."/>
            <person name="Ellis B."/>
            <person name="Gendler K."/>
            <person name="Goodstein D."/>
            <person name="Gribskov M."/>
            <person name="Grimwood J."/>
            <person name="Groover A."/>
            <person name="Gunter L."/>
            <person name="Hamberger B."/>
            <person name="Heinze B."/>
            <person name="Helariutta Y."/>
            <person name="Henrissat B."/>
            <person name="Holligan D."/>
            <person name="Holt R."/>
            <person name="Huang W."/>
            <person name="Islam-Faridi N."/>
            <person name="Jones S."/>
            <person name="Jones-Rhoades M."/>
            <person name="Jorgensen R."/>
            <person name="Joshi C."/>
            <person name="Kangasjarvi J."/>
            <person name="Karlsson J."/>
            <person name="Kelleher C."/>
            <person name="Kirkpatrick R."/>
            <person name="Kirst M."/>
            <person name="Kohler A."/>
            <person name="Kalluri U."/>
            <person name="Larimer F."/>
            <person name="Leebens-Mack J."/>
            <person name="Leple J.C."/>
            <person name="Locascio P."/>
            <person name="Lou Y."/>
            <person name="Lucas S."/>
            <person name="Martin F."/>
            <person name="Montanini B."/>
            <person name="Napoli C."/>
            <person name="Nelson D.R."/>
            <person name="Nelson C."/>
            <person name="Nieminen K."/>
            <person name="Nilsson O."/>
            <person name="Pereda V."/>
            <person name="Peter G."/>
            <person name="Philippe R."/>
            <person name="Pilate G."/>
            <person name="Poliakov A."/>
            <person name="Razumovskaya J."/>
            <person name="Richardson P."/>
            <person name="Rinaldi C."/>
            <person name="Ritland K."/>
            <person name="Rouze P."/>
            <person name="Ryaboy D."/>
            <person name="Schmutz J."/>
            <person name="Schrader J."/>
            <person name="Segerman B."/>
            <person name="Shin H."/>
            <person name="Siddiqui A."/>
            <person name="Sterky F."/>
            <person name="Terry A."/>
            <person name="Tsai C.J."/>
            <person name="Uberbacher E."/>
            <person name="Unneberg P."/>
            <person name="Vahala J."/>
            <person name="Wall K."/>
            <person name="Wessler S."/>
            <person name="Yang G."/>
            <person name="Yin T."/>
            <person name="Douglas C."/>
            <person name="Marra M."/>
            <person name="Sandberg G."/>
            <person name="Van de Peer Y."/>
            <person name="Rokhsar D."/>
        </authorList>
    </citation>
    <scope>NUCLEOTIDE SEQUENCE [LARGE SCALE GENOMIC DNA]</scope>
    <source>
        <strain evidence="2">cv. Nisqually</strain>
    </source>
</reference>
<gene>
    <name evidence="1" type="ORF">POPTR_007G075066v4</name>
</gene>
<evidence type="ECO:0000313" key="1">
    <source>
        <dbReference type="EMBL" id="KAI9391382.1"/>
    </source>
</evidence>
<dbReference type="Proteomes" id="UP000006729">
    <property type="component" value="Chromosome 7"/>
</dbReference>
<sequence length="186" mass="21288">MVGSLQTNESALPHQRKSKSIAFKSSREKHAYSSNDNLNNEDITLIAKKFRKFMFKKKKINKGEKVNDFIKRNESENESKIKTESREIVKCFECLGYGHLRNDCPNFKRNKGKALNVTLSDESNSENFNSSSDNEFAFVALSDTFNGFIDMKQTIEISCDSYIDQIVSNYSDLDITLVIANHELSF</sequence>
<organism evidence="1 2">
    <name type="scientific">Populus trichocarpa</name>
    <name type="common">Western balsam poplar</name>
    <name type="synonym">Populus balsamifera subsp. trichocarpa</name>
    <dbReference type="NCBI Taxonomy" id="3694"/>
    <lineage>
        <taxon>Eukaryota</taxon>
        <taxon>Viridiplantae</taxon>
        <taxon>Streptophyta</taxon>
        <taxon>Embryophyta</taxon>
        <taxon>Tracheophyta</taxon>
        <taxon>Spermatophyta</taxon>
        <taxon>Magnoliopsida</taxon>
        <taxon>eudicotyledons</taxon>
        <taxon>Gunneridae</taxon>
        <taxon>Pentapetalae</taxon>
        <taxon>rosids</taxon>
        <taxon>fabids</taxon>
        <taxon>Malpighiales</taxon>
        <taxon>Salicaceae</taxon>
        <taxon>Saliceae</taxon>
        <taxon>Populus</taxon>
    </lineage>
</organism>
<comment type="caution">
    <text evidence="1">The sequence shown here is derived from an EMBL/GenBank/DDBJ whole genome shotgun (WGS) entry which is preliminary data.</text>
</comment>